<dbReference type="CDD" id="cd08830">
    <property type="entry name" value="ArfGap_ArfGap1"/>
    <property type="match status" value="1"/>
</dbReference>
<dbReference type="SMART" id="SM00105">
    <property type="entry name" value="ArfGap"/>
    <property type="match status" value="1"/>
</dbReference>
<dbReference type="GO" id="GO:0008270">
    <property type="term" value="F:zinc ion binding"/>
    <property type="evidence" value="ECO:0007669"/>
    <property type="project" value="UniProtKB-KW"/>
</dbReference>
<dbReference type="PANTHER" id="PTHR46395">
    <property type="entry name" value="ADP-RIBOSYLATION FACTOR GTPASE-ACTIVATING PROTEIN 1"/>
    <property type="match status" value="1"/>
</dbReference>
<feature type="region of interest" description="Disordered" evidence="6">
    <location>
        <begin position="279"/>
        <end position="343"/>
    </location>
</feature>
<evidence type="ECO:0000313" key="9">
    <source>
        <dbReference type="Proteomes" id="UP000298138"/>
    </source>
</evidence>
<name>A0A4V3SIC0_9PEZI</name>
<proteinExistence type="predicted"/>
<dbReference type="PRINTS" id="PR00405">
    <property type="entry name" value="REVINTRACTNG"/>
</dbReference>
<gene>
    <name evidence="8" type="ORF">EX30DRAFT_308558</name>
</gene>
<dbReference type="Gene3D" id="1.10.220.150">
    <property type="entry name" value="Arf GTPase activating protein"/>
    <property type="match status" value="1"/>
</dbReference>
<reference evidence="8 9" key="1">
    <citation type="submission" date="2019-04" db="EMBL/GenBank/DDBJ databases">
        <title>Comparative genomics and transcriptomics to analyze fruiting body development in filamentous ascomycetes.</title>
        <authorList>
            <consortium name="DOE Joint Genome Institute"/>
            <person name="Lutkenhaus R."/>
            <person name="Traeger S."/>
            <person name="Breuer J."/>
            <person name="Kuo A."/>
            <person name="Lipzen A."/>
            <person name="Pangilinan J."/>
            <person name="Dilworth D."/>
            <person name="Sandor L."/>
            <person name="Poggeler S."/>
            <person name="Barry K."/>
            <person name="Grigoriev I.V."/>
            <person name="Nowrousian M."/>
        </authorList>
    </citation>
    <scope>NUCLEOTIDE SEQUENCE [LARGE SCALE GENOMIC DNA]</scope>
    <source>
        <strain evidence="8 9">CBS 389.68</strain>
    </source>
</reference>
<keyword evidence="3 5" id="KW-0863">Zinc-finger</keyword>
<keyword evidence="2" id="KW-0479">Metal-binding</keyword>
<dbReference type="FunFam" id="1.10.220.150:FF:000014">
    <property type="entry name" value="ADP-ribosylation factor GTPase-activating protein"/>
    <property type="match status" value="1"/>
</dbReference>
<sequence length="343" mass="37527">MSKKTWEIDPDTRRKLLEFQKRDGNNVCCDCGAPAPQWASPKFGIFICLTCAGVHRGLGVHISFVRSVTMDSFKEDEILRMDKGGNKKCQEYFVAAPEFYDGMTIAERYSAEFAEDYKEKLTAEIEGREWIKTARPPKPQPSSSSSRPSASTIPLSSKQQNEQYFSRLGSANATRPDHLPPSQGGKYAGFGSTPTPSQPSSSAAPAFDLNDPIGTLTKGWGFFTSTALKGVQTVNQQVLQPTAQKLAEADFGKTAAQLGQRVGETGRAGFEGFTRFVEGAPGTAGGQRRQAPEPERKDFWESFGLPPAGEKVEKVEKPSAIGTSAMKPAQGKAQKKDDEWRDW</sequence>
<keyword evidence="1" id="KW-0343">GTPase activation</keyword>
<accession>A0A4V3SIC0</accession>
<evidence type="ECO:0000256" key="3">
    <source>
        <dbReference type="ARBA" id="ARBA00022771"/>
    </source>
</evidence>
<dbReference type="FunCoup" id="A0A4V3SIC0">
    <property type="interactions" value="720"/>
</dbReference>
<feature type="region of interest" description="Disordered" evidence="6">
    <location>
        <begin position="171"/>
        <end position="208"/>
    </location>
</feature>
<evidence type="ECO:0000256" key="5">
    <source>
        <dbReference type="PROSITE-ProRule" id="PRU00288"/>
    </source>
</evidence>
<organism evidence="8 9">
    <name type="scientific">Ascodesmis nigricans</name>
    <dbReference type="NCBI Taxonomy" id="341454"/>
    <lineage>
        <taxon>Eukaryota</taxon>
        <taxon>Fungi</taxon>
        <taxon>Dikarya</taxon>
        <taxon>Ascomycota</taxon>
        <taxon>Pezizomycotina</taxon>
        <taxon>Pezizomycetes</taxon>
        <taxon>Pezizales</taxon>
        <taxon>Ascodesmidaceae</taxon>
        <taxon>Ascodesmis</taxon>
    </lineage>
</organism>
<keyword evidence="9" id="KW-1185">Reference proteome</keyword>
<dbReference type="SUPFAM" id="SSF57863">
    <property type="entry name" value="ArfGap/RecO-like zinc finger"/>
    <property type="match status" value="1"/>
</dbReference>
<dbReference type="Pfam" id="PF01412">
    <property type="entry name" value="ArfGap"/>
    <property type="match status" value="1"/>
</dbReference>
<dbReference type="OrthoDB" id="983479at2759"/>
<protein>
    <submittedName>
        <fullName evidence="8">ArfGap-domain-containing protein</fullName>
    </submittedName>
</protein>
<feature type="compositionally biased region" description="Basic and acidic residues" evidence="6">
    <location>
        <begin position="290"/>
        <end position="300"/>
    </location>
</feature>
<evidence type="ECO:0000259" key="7">
    <source>
        <dbReference type="PROSITE" id="PS50115"/>
    </source>
</evidence>
<dbReference type="GO" id="GO:0032012">
    <property type="term" value="P:regulation of ARF protein signal transduction"/>
    <property type="evidence" value="ECO:0007669"/>
    <property type="project" value="TreeGrafter"/>
</dbReference>
<dbReference type="InterPro" id="IPR038508">
    <property type="entry name" value="ArfGAP_dom_sf"/>
</dbReference>
<dbReference type="PANTHER" id="PTHR46395:SF1">
    <property type="entry name" value="ADP-RIBOSYLATION FACTOR GTPASE-ACTIVATING PROTEIN 1"/>
    <property type="match status" value="1"/>
</dbReference>
<feature type="compositionally biased region" description="Low complexity" evidence="6">
    <location>
        <begin position="192"/>
        <end position="206"/>
    </location>
</feature>
<dbReference type="EMBL" id="ML220130">
    <property type="protein sequence ID" value="TGZ79564.1"/>
    <property type="molecule type" value="Genomic_DNA"/>
</dbReference>
<feature type="compositionally biased region" description="Low complexity" evidence="6">
    <location>
        <begin position="141"/>
        <end position="157"/>
    </location>
</feature>
<evidence type="ECO:0000256" key="4">
    <source>
        <dbReference type="ARBA" id="ARBA00022833"/>
    </source>
</evidence>
<dbReference type="STRING" id="341454.A0A4V3SIC0"/>
<evidence type="ECO:0000313" key="8">
    <source>
        <dbReference type="EMBL" id="TGZ79564.1"/>
    </source>
</evidence>
<feature type="region of interest" description="Disordered" evidence="6">
    <location>
        <begin position="128"/>
        <end position="159"/>
    </location>
</feature>
<dbReference type="InParanoid" id="A0A4V3SIC0"/>
<dbReference type="GO" id="GO:0005096">
    <property type="term" value="F:GTPase activator activity"/>
    <property type="evidence" value="ECO:0007669"/>
    <property type="project" value="UniProtKB-KW"/>
</dbReference>
<evidence type="ECO:0000256" key="6">
    <source>
        <dbReference type="SAM" id="MobiDB-lite"/>
    </source>
</evidence>
<dbReference type="AlphaFoldDB" id="A0A4V3SIC0"/>
<evidence type="ECO:0000256" key="1">
    <source>
        <dbReference type="ARBA" id="ARBA00022468"/>
    </source>
</evidence>
<dbReference type="PROSITE" id="PS50115">
    <property type="entry name" value="ARFGAP"/>
    <property type="match status" value="1"/>
</dbReference>
<dbReference type="InterPro" id="IPR001164">
    <property type="entry name" value="ArfGAP_dom"/>
</dbReference>
<dbReference type="Proteomes" id="UP000298138">
    <property type="component" value="Unassembled WGS sequence"/>
</dbReference>
<dbReference type="InterPro" id="IPR037278">
    <property type="entry name" value="ARFGAP/RecO"/>
</dbReference>
<feature type="compositionally biased region" description="Basic and acidic residues" evidence="6">
    <location>
        <begin position="334"/>
        <end position="343"/>
    </location>
</feature>
<keyword evidence="4" id="KW-0862">Zinc</keyword>
<feature type="domain" description="Arf-GAP" evidence="7">
    <location>
        <begin position="13"/>
        <end position="130"/>
    </location>
</feature>
<dbReference type="GO" id="GO:0030100">
    <property type="term" value="P:regulation of endocytosis"/>
    <property type="evidence" value="ECO:0007669"/>
    <property type="project" value="TreeGrafter"/>
</dbReference>
<evidence type="ECO:0000256" key="2">
    <source>
        <dbReference type="ARBA" id="ARBA00022723"/>
    </source>
</evidence>
<dbReference type="GO" id="GO:0000139">
    <property type="term" value="C:Golgi membrane"/>
    <property type="evidence" value="ECO:0007669"/>
    <property type="project" value="TreeGrafter"/>
</dbReference>